<sequence length="71" mass="8712">MMEVATFSSNLWHYQHHDNNKNAAFDSSPPDEIMFDIFSRLRIRELFRCQLVCKDWYKNWNNFNDVPVQHY</sequence>
<evidence type="ECO:0000313" key="2">
    <source>
        <dbReference type="EMBL" id="KAF5183187.1"/>
    </source>
</evidence>
<name>A0A7J6VEJ6_THATH</name>
<protein>
    <recommendedName>
        <fullName evidence="1">F-box domain-containing protein</fullName>
    </recommendedName>
</protein>
<dbReference type="InterPro" id="IPR001810">
    <property type="entry name" value="F-box_dom"/>
</dbReference>
<reference evidence="2 3" key="1">
    <citation type="submission" date="2020-06" db="EMBL/GenBank/DDBJ databases">
        <title>Transcriptomic and genomic resources for Thalictrum thalictroides and T. hernandezii: Facilitating candidate gene discovery in an emerging model plant lineage.</title>
        <authorList>
            <person name="Arias T."/>
            <person name="Riano-Pachon D.M."/>
            <person name="Di Stilio V.S."/>
        </authorList>
    </citation>
    <scope>NUCLEOTIDE SEQUENCE [LARGE SCALE GENOMIC DNA]</scope>
    <source>
        <strain evidence="3">cv. WT478/WT964</strain>
        <tissue evidence="2">Leaves</tissue>
    </source>
</reference>
<dbReference type="Gene3D" id="1.20.1280.50">
    <property type="match status" value="1"/>
</dbReference>
<dbReference type="EMBL" id="JABWDY010033823">
    <property type="protein sequence ID" value="KAF5183187.1"/>
    <property type="molecule type" value="Genomic_DNA"/>
</dbReference>
<feature type="domain" description="F-box" evidence="1">
    <location>
        <begin position="30"/>
        <end position="58"/>
    </location>
</feature>
<gene>
    <name evidence="2" type="ORF">FRX31_027227</name>
</gene>
<organism evidence="2 3">
    <name type="scientific">Thalictrum thalictroides</name>
    <name type="common">Rue-anemone</name>
    <name type="synonym">Anemone thalictroides</name>
    <dbReference type="NCBI Taxonomy" id="46969"/>
    <lineage>
        <taxon>Eukaryota</taxon>
        <taxon>Viridiplantae</taxon>
        <taxon>Streptophyta</taxon>
        <taxon>Embryophyta</taxon>
        <taxon>Tracheophyta</taxon>
        <taxon>Spermatophyta</taxon>
        <taxon>Magnoliopsida</taxon>
        <taxon>Ranunculales</taxon>
        <taxon>Ranunculaceae</taxon>
        <taxon>Thalictroideae</taxon>
        <taxon>Thalictrum</taxon>
    </lineage>
</organism>
<proteinExistence type="predicted"/>
<dbReference type="InterPro" id="IPR036047">
    <property type="entry name" value="F-box-like_dom_sf"/>
</dbReference>
<dbReference type="Proteomes" id="UP000554482">
    <property type="component" value="Unassembled WGS sequence"/>
</dbReference>
<dbReference type="Pfam" id="PF12937">
    <property type="entry name" value="F-box-like"/>
    <property type="match status" value="1"/>
</dbReference>
<comment type="caution">
    <text evidence="2">The sequence shown here is derived from an EMBL/GenBank/DDBJ whole genome shotgun (WGS) entry which is preliminary data.</text>
</comment>
<keyword evidence="3" id="KW-1185">Reference proteome</keyword>
<dbReference type="AlphaFoldDB" id="A0A7J6VEJ6"/>
<dbReference type="OrthoDB" id="582186at2759"/>
<evidence type="ECO:0000259" key="1">
    <source>
        <dbReference type="Pfam" id="PF12937"/>
    </source>
</evidence>
<accession>A0A7J6VEJ6</accession>
<dbReference type="SUPFAM" id="SSF81383">
    <property type="entry name" value="F-box domain"/>
    <property type="match status" value="1"/>
</dbReference>
<evidence type="ECO:0000313" key="3">
    <source>
        <dbReference type="Proteomes" id="UP000554482"/>
    </source>
</evidence>